<reference evidence="1" key="1">
    <citation type="journal article" date="2020" name="Stud. Mycol.">
        <title>101 Dothideomycetes genomes: a test case for predicting lifestyles and emergence of pathogens.</title>
        <authorList>
            <person name="Haridas S."/>
            <person name="Albert R."/>
            <person name="Binder M."/>
            <person name="Bloem J."/>
            <person name="Labutti K."/>
            <person name="Salamov A."/>
            <person name="Andreopoulos B."/>
            <person name="Baker S."/>
            <person name="Barry K."/>
            <person name="Bills G."/>
            <person name="Bluhm B."/>
            <person name="Cannon C."/>
            <person name="Castanera R."/>
            <person name="Culley D."/>
            <person name="Daum C."/>
            <person name="Ezra D."/>
            <person name="Gonzalez J."/>
            <person name="Henrissat B."/>
            <person name="Kuo A."/>
            <person name="Liang C."/>
            <person name="Lipzen A."/>
            <person name="Lutzoni F."/>
            <person name="Magnuson J."/>
            <person name="Mondo S."/>
            <person name="Nolan M."/>
            <person name="Ohm R."/>
            <person name="Pangilinan J."/>
            <person name="Park H.-J."/>
            <person name="Ramirez L."/>
            <person name="Alfaro M."/>
            <person name="Sun H."/>
            <person name="Tritt A."/>
            <person name="Yoshinaga Y."/>
            <person name="Zwiers L.-H."/>
            <person name="Turgeon B."/>
            <person name="Goodwin S."/>
            <person name="Spatafora J."/>
            <person name="Crous P."/>
            <person name="Grigoriev I."/>
        </authorList>
    </citation>
    <scope>NUCLEOTIDE SEQUENCE</scope>
    <source>
        <strain evidence="1">CBS 207.26</strain>
    </source>
</reference>
<proteinExistence type="predicted"/>
<evidence type="ECO:0000313" key="2">
    <source>
        <dbReference type="Proteomes" id="UP000800200"/>
    </source>
</evidence>
<protein>
    <submittedName>
        <fullName evidence="1">Uncharacterized protein</fullName>
    </submittedName>
</protein>
<dbReference type="AlphaFoldDB" id="A0A6A6DBM3"/>
<dbReference type="Proteomes" id="UP000800200">
    <property type="component" value="Unassembled WGS sequence"/>
</dbReference>
<accession>A0A6A6DBM3</accession>
<sequence>MESSSPFLEQNLSPEGLKTYGGIREKWTTARDYEQLLDLNRRFLRSRLPMTPYNIRPINNGVHRFLKRHPSLDYDTGCTDIVSAFKYAYKSHVADGARRDIPEFDAKVVQEEPKVVQGETNMDREETIVDEEGTNADQDKLEVVRGAFVPNMAQKQVTESDYIDPLSIIIKAAETQEGLRDAQWELCKKMPTFAPSGDPGPFSAIWATDPLSVCIAARELVSDLDL</sequence>
<evidence type="ECO:0000313" key="1">
    <source>
        <dbReference type="EMBL" id="KAF2175599.1"/>
    </source>
</evidence>
<keyword evidence="2" id="KW-1185">Reference proteome</keyword>
<gene>
    <name evidence="1" type="ORF">K469DRAFT_683860</name>
</gene>
<name>A0A6A6DBM3_9PEZI</name>
<organism evidence="1 2">
    <name type="scientific">Zopfia rhizophila CBS 207.26</name>
    <dbReference type="NCBI Taxonomy" id="1314779"/>
    <lineage>
        <taxon>Eukaryota</taxon>
        <taxon>Fungi</taxon>
        <taxon>Dikarya</taxon>
        <taxon>Ascomycota</taxon>
        <taxon>Pezizomycotina</taxon>
        <taxon>Dothideomycetes</taxon>
        <taxon>Dothideomycetes incertae sedis</taxon>
        <taxon>Zopfiaceae</taxon>
        <taxon>Zopfia</taxon>
    </lineage>
</organism>
<dbReference type="EMBL" id="ML994729">
    <property type="protein sequence ID" value="KAF2175599.1"/>
    <property type="molecule type" value="Genomic_DNA"/>
</dbReference>